<protein>
    <submittedName>
        <fullName evidence="1">Uncharacterized protein</fullName>
    </submittedName>
</protein>
<evidence type="ECO:0000313" key="2">
    <source>
        <dbReference type="Proteomes" id="UP001497535"/>
    </source>
</evidence>
<sequence>MSNLHSTSIINGQQQQSRERRKWNIGGVNNAATQQQHQQQQILNPTQMYLQNQNGGGVSSSPSPSMYLSVRPPIQQPIQQQQPLTKDIVNSNYLSVNNNSQQQRFGIGNSISLNAIRSGMIEKQQESQQQQEYGNRNSLSRRYLQTNVENENNKNNCVWKPNQNITKTSMLVKKRRSSNLFNTSGNNKGDDGGEENGSFTAHHQQQQNHQSSLLLANSNSPCSSSQASTPSGCVSNDYRHSPPDGINARLDDSKFGSGGGGGGGARSALNRIKQRRMAAAAVANNNNNSDLPPSIGRQTPSSHPPRSRSQSPSQLAMAVLASEAAQAQTARPISPSVRSVLSGSSPSTTSRYQLRLSTVGNGVGGSPSSSSSRLRQARQRLKKSQENLASLKIENKEVDENEEEEPLSRSRSIGNLWMTTTGRRRTSLHYTDDRKQNQREIAKSTTDLLLLNGKPKEDDTTNSSKLISNRLAESRQRLAQSIKDINRRISEPDIQPMLTSLSKENSHQITETPPSSSSSSTTFRGGPRRGVQKKLDKQLQQQPPQSISARSFQHYNPGDWSTESSSNIKMNLMQPVGIRSATSLTPTTASNNFSAHSPRSNYLAQKLASRSGSVATDSSITTTTSCNRSFTSELNQINNNLASFQFTSTGSKKMALHAQECIKEMQQASDKLLGTRQLIQFDPTINSEEKHQLLFNVNKAVTAFSKRMILEDEEHGGEQL</sequence>
<gene>
    <name evidence="1" type="ORF">MENTE1834_LOCUS1396</name>
</gene>
<keyword evidence="2" id="KW-1185">Reference proteome</keyword>
<accession>A0ACB0XN90</accession>
<organism evidence="1 2">
    <name type="scientific">Meloidogyne enterolobii</name>
    <name type="common">Root-knot nematode worm</name>
    <name type="synonym">Meloidogyne mayaguensis</name>
    <dbReference type="NCBI Taxonomy" id="390850"/>
    <lineage>
        <taxon>Eukaryota</taxon>
        <taxon>Metazoa</taxon>
        <taxon>Ecdysozoa</taxon>
        <taxon>Nematoda</taxon>
        <taxon>Chromadorea</taxon>
        <taxon>Rhabditida</taxon>
        <taxon>Tylenchina</taxon>
        <taxon>Tylenchomorpha</taxon>
        <taxon>Tylenchoidea</taxon>
        <taxon>Meloidogynidae</taxon>
        <taxon>Meloidogyninae</taxon>
        <taxon>Meloidogyne</taxon>
    </lineage>
</organism>
<reference evidence="1" key="1">
    <citation type="submission" date="2023-11" db="EMBL/GenBank/DDBJ databases">
        <authorList>
            <person name="Poullet M."/>
        </authorList>
    </citation>
    <scope>NUCLEOTIDE SEQUENCE</scope>
    <source>
        <strain evidence="1">E1834</strain>
    </source>
</reference>
<comment type="caution">
    <text evidence="1">The sequence shown here is derived from an EMBL/GenBank/DDBJ whole genome shotgun (WGS) entry which is preliminary data.</text>
</comment>
<proteinExistence type="predicted"/>
<dbReference type="Proteomes" id="UP001497535">
    <property type="component" value="Unassembled WGS sequence"/>
</dbReference>
<name>A0ACB0XN90_MELEN</name>
<evidence type="ECO:0000313" key="1">
    <source>
        <dbReference type="EMBL" id="CAK5009636.1"/>
    </source>
</evidence>
<dbReference type="EMBL" id="CAVMJV010000001">
    <property type="protein sequence ID" value="CAK5009636.1"/>
    <property type="molecule type" value="Genomic_DNA"/>
</dbReference>